<feature type="region of interest" description="Disordered" evidence="4">
    <location>
        <begin position="190"/>
        <end position="215"/>
    </location>
</feature>
<dbReference type="VEuPathDB" id="FungiDB:G647_03166"/>
<feature type="region of interest" description="Disordered" evidence="4">
    <location>
        <begin position="470"/>
        <end position="490"/>
    </location>
</feature>
<dbReference type="PANTHER" id="PTHR12133:SF1">
    <property type="entry name" value="TRNA (ADENINE(58)-N(1))-METHYLTRANSFERASE, MITOCHONDRIAL"/>
    <property type="match status" value="1"/>
</dbReference>
<dbReference type="EC" id="2.1.1.220" evidence="1"/>
<dbReference type="Gene3D" id="3.10.330.20">
    <property type="match status" value="1"/>
</dbReference>
<dbReference type="GO" id="GO:0005739">
    <property type="term" value="C:mitochondrion"/>
    <property type="evidence" value="ECO:0007669"/>
    <property type="project" value="TreeGrafter"/>
</dbReference>
<dbReference type="PANTHER" id="PTHR12133">
    <property type="entry name" value="TRNA (ADENINE(58)-N(1))-METHYLTRANSFERASE"/>
    <property type="match status" value="1"/>
</dbReference>
<dbReference type="GO" id="GO:0031515">
    <property type="term" value="C:tRNA (m1A) methyltransferase complex"/>
    <property type="evidence" value="ECO:0007669"/>
    <property type="project" value="InterPro"/>
</dbReference>
<keyword evidence="5" id="KW-0808">Transferase</keyword>
<keyword evidence="5" id="KW-0489">Methyltransferase</keyword>
<protein>
    <recommendedName>
        <fullName evidence="2">tRNA (adenine(58)-N(1))-methyltransferase catalytic subunit TRM61</fullName>
        <ecNumber evidence="1">2.1.1.220</ecNumber>
    </recommendedName>
    <alternativeName>
        <fullName evidence="3">tRNA(m1A58)-methyltransferase subunit TRM61</fullName>
    </alternativeName>
</protein>
<dbReference type="AlphaFoldDB" id="A0A1C1CJM5"/>
<accession>A0A1C1CJM5</accession>
<evidence type="ECO:0000256" key="2">
    <source>
        <dbReference type="ARBA" id="ARBA00015963"/>
    </source>
</evidence>
<keyword evidence="6" id="KW-1185">Reference proteome</keyword>
<comment type="caution">
    <text evidence="5">The sequence shown here is derived from an EMBL/GenBank/DDBJ whole genome shotgun (WGS) entry which is preliminary data.</text>
</comment>
<evidence type="ECO:0000256" key="3">
    <source>
        <dbReference type="ARBA" id="ARBA00033309"/>
    </source>
</evidence>
<feature type="compositionally biased region" description="Acidic residues" evidence="4">
    <location>
        <begin position="403"/>
        <end position="412"/>
    </location>
</feature>
<dbReference type="Proteomes" id="UP000094526">
    <property type="component" value="Unassembled WGS sequence"/>
</dbReference>
<dbReference type="InterPro" id="IPR029063">
    <property type="entry name" value="SAM-dependent_MTases_sf"/>
</dbReference>
<dbReference type="SUPFAM" id="SSF53335">
    <property type="entry name" value="S-adenosyl-L-methionine-dependent methyltransferases"/>
    <property type="match status" value="1"/>
</dbReference>
<name>A0A1C1CJM5_9EURO</name>
<gene>
    <name evidence="5" type="ORF">CLCR_11313</name>
</gene>
<dbReference type="InterPro" id="IPR014816">
    <property type="entry name" value="tRNA_MeTrfase_Gcd14"/>
</dbReference>
<dbReference type="eggNOG" id="KOG2915">
    <property type="taxonomic scope" value="Eukaryota"/>
</dbReference>
<feature type="compositionally biased region" description="Low complexity" evidence="4">
    <location>
        <begin position="206"/>
        <end position="215"/>
    </location>
</feature>
<evidence type="ECO:0000256" key="4">
    <source>
        <dbReference type="SAM" id="MobiDB-lite"/>
    </source>
</evidence>
<sequence length="490" mass="53364">MSGLLRPLTRLLGFSRRQHRSDTPATKLFHNAAAARDVTRFAEGDRVLVDGSRLTFPLARNAKFDLAKGQLQLNDIIGKPVTSTFVRSSKGSLHRVELPSLEDYVTLTPRLVTPVYSSYASTIVSLLDIHPEPVAEEHAANDRPPRIDILEAGTGHGSLTLHLARAIAAANPPPPTAELPKCRIYGDLTAVPPSTPAEDERSEAPTSTSTSTLTQTWAQWKSSRRAVIHTVEAVPSYSTHAEKIVRGFRRGIYWPHVDFYTSSLQDWLVQHSHGNTGQAEYLDYVCLDMPGVHEQLRHVAPAMKDNGRLLVFVPSITQIGECVRAIAEEGLGLEMGKVLELGEGISSGRKWDVRIVKPRKGSASLVHEGGEKRGSASPLNSEEKEDGDETEPVAVDTPASELTDGEGDDVSEPETPGEPASDREVENLPTSPPLPTSKDQAPVMICRPLVGERTFGGGFVALFRKISPASLAAATEWRQSQTGRAKKRNR</sequence>
<dbReference type="OrthoDB" id="5585464at2759"/>
<proteinExistence type="predicted"/>
<dbReference type="PROSITE" id="PS51620">
    <property type="entry name" value="SAM_TRM61"/>
    <property type="match status" value="1"/>
</dbReference>
<dbReference type="Gene3D" id="3.40.50.150">
    <property type="entry name" value="Vaccinia Virus protein VP39"/>
    <property type="match status" value="1"/>
</dbReference>
<evidence type="ECO:0000256" key="1">
    <source>
        <dbReference type="ARBA" id="ARBA00012796"/>
    </source>
</evidence>
<dbReference type="EMBL" id="LGRB01000011">
    <property type="protein sequence ID" value="OCT48733.1"/>
    <property type="molecule type" value="Genomic_DNA"/>
</dbReference>
<dbReference type="GO" id="GO:0160107">
    <property type="term" value="F:tRNA (adenine(58)-N1)-methyltransferase activity"/>
    <property type="evidence" value="ECO:0007669"/>
    <property type="project" value="UniProtKB-EC"/>
</dbReference>
<dbReference type="STRING" id="86049.A0A1C1CJM5"/>
<evidence type="ECO:0000313" key="6">
    <source>
        <dbReference type="Proteomes" id="UP000094526"/>
    </source>
</evidence>
<evidence type="ECO:0000313" key="5">
    <source>
        <dbReference type="EMBL" id="OCT48733.1"/>
    </source>
</evidence>
<dbReference type="GO" id="GO:0030488">
    <property type="term" value="P:tRNA methylation"/>
    <property type="evidence" value="ECO:0007669"/>
    <property type="project" value="InterPro"/>
</dbReference>
<organism evidence="5 6">
    <name type="scientific">Cladophialophora carrionii</name>
    <dbReference type="NCBI Taxonomy" id="86049"/>
    <lineage>
        <taxon>Eukaryota</taxon>
        <taxon>Fungi</taxon>
        <taxon>Dikarya</taxon>
        <taxon>Ascomycota</taxon>
        <taxon>Pezizomycotina</taxon>
        <taxon>Eurotiomycetes</taxon>
        <taxon>Chaetothyriomycetidae</taxon>
        <taxon>Chaetothyriales</taxon>
        <taxon>Herpotrichiellaceae</taxon>
        <taxon>Cladophialophora</taxon>
    </lineage>
</organism>
<reference evidence="6" key="1">
    <citation type="submission" date="2015-07" db="EMBL/GenBank/DDBJ databases">
        <authorList>
            <person name="Teixeira M.M."/>
            <person name="Souza R.C."/>
            <person name="Almeida L.G."/>
            <person name="Vicente V.A."/>
            <person name="de Hoog S."/>
            <person name="Bocca A.L."/>
            <person name="de Almeida S.R."/>
            <person name="Vasconcelos A.T."/>
            <person name="Felipe M.S."/>
        </authorList>
    </citation>
    <scope>NUCLEOTIDE SEQUENCE [LARGE SCALE GENOMIC DNA]</scope>
    <source>
        <strain evidence="6">KSF</strain>
    </source>
</reference>
<dbReference type="VEuPathDB" id="FungiDB:CLCR_11313"/>
<feature type="region of interest" description="Disordered" evidence="4">
    <location>
        <begin position="362"/>
        <end position="442"/>
    </location>
</feature>